<dbReference type="PROSITE" id="PS50989">
    <property type="entry name" value="COA_CT_CTER"/>
    <property type="match status" value="1"/>
</dbReference>
<accession>A0A4R7YW09</accession>
<proteinExistence type="predicted"/>
<evidence type="ECO:0000313" key="3">
    <source>
        <dbReference type="Proteomes" id="UP000294697"/>
    </source>
</evidence>
<feature type="domain" description="CoA carboxyltransferase C-terminal" evidence="1">
    <location>
        <begin position="1"/>
        <end position="157"/>
    </location>
</feature>
<dbReference type="EMBL" id="SODA01000022">
    <property type="protein sequence ID" value="TDW01205.1"/>
    <property type="molecule type" value="Genomic_DNA"/>
</dbReference>
<dbReference type="PANTHER" id="PTHR43842">
    <property type="entry name" value="PROPIONYL-COA CARBOXYLASE BETA CHAIN"/>
    <property type="match status" value="1"/>
</dbReference>
<dbReference type="SUPFAM" id="SSF52096">
    <property type="entry name" value="ClpP/crotonase"/>
    <property type="match status" value="1"/>
</dbReference>
<evidence type="ECO:0000259" key="1">
    <source>
        <dbReference type="PROSITE" id="PS50989"/>
    </source>
</evidence>
<dbReference type="RefSeq" id="WP_279586192.1">
    <property type="nucleotide sequence ID" value="NZ_QLME01000021.1"/>
</dbReference>
<dbReference type="InterPro" id="IPR051047">
    <property type="entry name" value="AccD/PCCB"/>
</dbReference>
<dbReference type="InterPro" id="IPR029045">
    <property type="entry name" value="ClpP/crotonase-like_dom_sf"/>
</dbReference>
<protein>
    <submittedName>
        <fullName evidence="2">Carboxyltransferase family protein</fullName>
    </submittedName>
</protein>
<dbReference type="InterPro" id="IPR034733">
    <property type="entry name" value="AcCoA_carboxyl_beta"/>
</dbReference>
<keyword evidence="2" id="KW-0808">Transferase</keyword>
<dbReference type="InterPro" id="IPR011763">
    <property type="entry name" value="COA_CT_C"/>
</dbReference>
<sequence>PIISLVDVPGYMPGTEQEYGGVIRHGAKVLYAYSEATVPKITLIMRKAYGGAYIAMGSRSVRADLVYAWPIAEIAVMGPEGAANVIYRKEIAAADDPDQLRQDKIDDYKDNFANPYIAAKRGMVNDVIKMEETRAKLINGLEMMNNKREDGQDKKHGNIPL</sequence>
<comment type="caution">
    <text evidence="2">The sequence shown here is derived from an EMBL/GenBank/DDBJ whole genome shotgun (WGS) entry which is preliminary data.</text>
</comment>
<dbReference type="Proteomes" id="UP000294697">
    <property type="component" value="Unassembled WGS sequence"/>
</dbReference>
<organism evidence="2 3">
    <name type="scientific">Halanaerobium saccharolyticum</name>
    <dbReference type="NCBI Taxonomy" id="43595"/>
    <lineage>
        <taxon>Bacteria</taxon>
        <taxon>Bacillati</taxon>
        <taxon>Bacillota</taxon>
        <taxon>Clostridia</taxon>
        <taxon>Halanaerobiales</taxon>
        <taxon>Halanaerobiaceae</taxon>
        <taxon>Halanaerobium</taxon>
    </lineage>
</organism>
<dbReference type="GO" id="GO:0016740">
    <property type="term" value="F:transferase activity"/>
    <property type="evidence" value="ECO:0007669"/>
    <property type="project" value="UniProtKB-KW"/>
</dbReference>
<gene>
    <name evidence="2" type="ORF">C8C77_12259</name>
</gene>
<reference evidence="2 3" key="1">
    <citation type="submission" date="2019-03" db="EMBL/GenBank/DDBJ databases">
        <title>Subsurface microbial communities from deep shales in Ohio and West Virginia, USA.</title>
        <authorList>
            <person name="Wrighton K."/>
        </authorList>
    </citation>
    <scope>NUCLEOTIDE SEQUENCE [LARGE SCALE GENOMIC DNA]</scope>
    <source>
        <strain evidence="2 3">MSL9.2</strain>
    </source>
</reference>
<feature type="non-terminal residue" evidence="2">
    <location>
        <position position="1"/>
    </location>
</feature>
<dbReference type="PANTHER" id="PTHR43842:SF2">
    <property type="entry name" value="PROPIONYL-COA CARBOXYLASE BETA CHAIN, MITOCHONDRIAL"/>
    <property type="match status" value="1"/>
</dbReference>
<evidence type="ECO:0000313" key="2">
    <source>
        <dbReference type="EMBL" id="TDW01205.1"/>
    </source>
</evidence>
<dbReference type="Pfam" id="PF01039">
    <property type="entry name" value="Carboxyl_trans"/>
    <property type="match status" value="1"/>
</dbReference>
<dbReference type="GO" id="GO:0004658">
    <property type="term" value="F:propionyl-CoA carboxylase activity"/>
    <property type="evidence" value="ECO:0007669"/>
    <property type="project" value="TreeGrafter"/>
</dbReference>
<dbReference type="AlphaFoldDB" id="A0A4R7YW09"/>
<dbReference type="Gene3D" id="3.90.226.10">
    <property type="entry name" value="2-enoyl-CoA Hydratase, Chain A, domain 1"/>
    <property type="match status" value="1"/>
</dbReference>
<name>A0A4R7YW09_9FIRM</name>